<evidence type="ECO:0000256" key="10">
    <source>
        <dbReference type="ARBA" id="ARBA00023180"/>
    </source>
</evidence>
<evidence type="ECO:0000256" key="13">
    <source>
        <dbReference type="SAM" id="Phobius"/>
    </source>
</evidence>
<dbReference type="InterPro" id="IPR009030">
    <property type="entry name" value="Growth_fac_rcpt_cys_sf"/>
</dbReference>
<keyword evidence="13" id="KW-1133">Transmembrane helix</keyword>
<dbReference type="InterPro" id="IPR018097">
    <property type="entry name" value="EGF_Ca-bd_CS"/>
</dbReference>
<evidence type="ECO:0000256" key="3">
    <source>
        <dbReference type="ARBA" id="ARBA00022525"/>
    </source>
</evidence>
<accession>A0ABM1JFI5</accession>
<name>A0ABM1JFI5_POLDO</name>
<sequence>MMIFLTYGKGESQYKKMTRENSFQLYGCLVFLLIIQLLLLPREGIIVDAKMEARFEKCCGLGTSWAMENLKCEKFTGPVNGVPRIEQGLCLETVDICCVKTYHDQQCEKGKADARNGLACVTSSSVKMPRRGDYHRDCCEGCKLGILTGSMGQGCSFKTFSFGIPWDPAFLQCCYEALPNTTLATDASDSTFSSDSSTETNSEMSSPSTSMTSSISESSPSSSSFSSSPLSTDSTTIPTPPLDDICQLMKGLLCTDICIPTPESYYCACREGFTLLEDGKTCRQDLPTDRCKYTNPCEQRCTDTGVAVRCSCNPGFELADDKRSCIPLSTTDSTELNDIDEDNELSPFCPAGYRYDSTSQVCNDINECLERKIQCPGLCENTIGSYRCITHAQKSAAYEACPPGYQWDARTKVCTDIDECVVLPNVCTEGTHFCVNTPGSYSCLKMVGTKSCPAGFKFDKVSQICKDVDECAERIHSCLETEECRNIAGAYECDMKCHEGFVYSISFGSCIDLNECIESTMPCPEPGTQCVNTIGGYECKRSNNSISFGSSLNKTVRNYECPPGFKLSKNLTESCVDIDECSEQLHICESDERCLNVIGSYRCELLVYTDENLNDDQQEQEQQTRERSTILYSRGYKTGMQTTMPAIGNVNNLSCNSGYKFDEQIRQCVDVDECVSGTAVCGIGERCVNSMGTYECYAACLPGFKPYGEPGSNRKEDCRDIDECSLGLHTCKNSQVCRNTNGSYVCQTLTTTTTSTTTIRTSTADWTTLRTTINSRANRKQINDRQWNEESCGLGYRRDYETGQCIDIDECVAGPGCRDYERCHNTIGGYECSPLCSTGWYFNPTKKSCEDVDECSLGRHDCQRVTHQCINTNGSYHCQLIPPCQNGFKRELINNTCVDIDECSENLHNCRLEFHQYCVNKVGSYECLTRLPSCSSGYKYSLQSNSCEDVDECLTGEHTCDSRLSLRCVNLPGTYRCEGLMIPEQRPTQRPACPSGFRYHPRLKKCTDIDECSEGLDSCGEEICYNQPGGYSCAKAPVPITRRPPTTPMTPSADQKCLRGTKFVKNRGCVDIDECREIEDACSSNEQCINTMGSYICNCRTGFKRDNFTQACIDINECQLKEDSCLPTQRCDNTIGSYICIRHLPCGTGYTLNAATEICEDNDECLLGTHDCTAGYHCRNTIGSYRCDRNSRVTTPQARPQIATTTSTTTTTTMIPFTGTPNIQQRFTCPQGFEISGDKCVDINECEIIQHPCSRASQRCVNTIGSYKCISRVICGNGFTLDSTTGQHCVDIDECADNSHECSSEQICENRQGGYVCKCPPGYTDGPNKDCVDIDECSIYGSGICEMNSRCENTAGSYRCICDAGFESIGNVAGGMCQDIDECQRTPGLCQHYCKNVWGSYRCGCKPGFRLNADNRSCTDIDECEEFKENNLCIGICENTPGSYSCKCPDGYRLGSDGRTCQDIDECSTGQGCSDPNDTCQNIRGGFKCNKIHCPSGYVKDHERRNRCVRASRFCKHNDYTCFRMPSYYSFNYITFVSMFPIPDSGSIELFTMRGTYQPGSNVQFTMAFVDVRAPPGITRATESCFALRRPLINQSVLVMTQSIQGPQEIELDLSMEIYHNSIFVGSAVAKLFIYVSQYEY</sequence>
<evidence type="ECO:0000256" key="2">
    <source>
        <dbReference type="ARBA" id="ARBA00006127"/>
    </source>
</evidence>
<dbReference type="SUPFAM" id="SSF57184">
    <property type="entry name" value="Growth factor receptor domain"/>
    <property type="match status" value="8"/>
</dbReference>
<dbReference type="InterPro" id="IPR000742">
    <property type="entry name" value="EGF"/>
</dbReference>
<dbReference type="PROSITE" id="PS01187">
    <property type="entry name" value="EGF_CA"/>
    <property type="match status" value="8"/>
</dbReference>
<dbReference type="PROSITE" id="PS50026">
    <property type="entry name" value="EGF_3"/>
    <property type="match status" value="5"/>
</dbReference>
<evidence type="ECO:0000256" key="12">
    <source>
        <dbReference type="SAM" id="MobiDB-lite"/>
    </source>
</evidence>
<dbReference type="Pfam" id="PF14670">
    <property type="entry name" value="FXa_inhibition"/>
    <property type="match status" value="1"/>
</dbReference>
<evidence type="ECO:0000313" key="16">
    <source>
        <dbReference type="RefSeq" id="XP_015191223.1"/>
    </source>
</evidence>
<keyword evidence="4" id="KW-0272">Extracellular matrix</keyword>
<dbReference type="InterPro" id="IPR001881">
    <property type="entry name" value="EGF-like_Ca-bd_dom"/>
</dbReference>
<evidence type="ECO:0000259" key="14">
    <source>
        <dbReference type="PROSITE" id="PS50026"/>
    </source>
</evidence>
<dbReference type="PANTHER" id="PTHR24050:SF27">
    <property type="entry name" value="FIBRILLIN-1"/>
    <property type="match status" value="1"/>
</dbReference>
<comment type="subcellular location">
    <subcellularLocation>
        <location evidence="1">Secreted</location>
        <location evidence="1">Extracellular space</location>
        <location evidence="1">Extracellular matrix</location>
    </subcellularLocation>
</comment>
<dbReference type="InterPro" id="IPR000152">
    <property type="entry name" value="EGF-type_Asp/Asn_hydroxyl_site"/>
</dbReference>
<comment type="caution">
    <text evidence="11">Lacks conserved residue(s) required for the propagation of feature annotation.</text>
</comment>
<keyword evidence="3" id="KW-0964">Secreted</keyword>
<evidence type="ECO:0000256" key="9">
    <source>
        <dbReference type="ARBA" id="ARBA00023157"/>
    </source>
</evidence>
<dbReference type="PANTHER" id="PTHR24050">
    <property type="entry name" value="PA14 DOMAIN-CONTAINING PROTEIN"/>
    <property type="match status" value="1"/>
</dbReference>
<dbReference type="Pfam" id="PF07645">
    <property type="entry name" value="EGF_CA"/>
    <property type="match status" value="18"/>
</dbReference>
<feature type="transmembrane region" description="Helical" evidence="13">
    <location>
        <begin position="21"/>
        <end position="40"/>
    </location>
</feature>
<evidence type="ECO:0000256" key="5">
    <source>
        <dbReference type="ARBA" id="ARBA00022536"/>
    </source>
</evidence>
<gene>
    <name evidence="16" type="primary">LOC107074368</name>
</gene>
<dbReference type="Pfam" id="PF22914">
    <property type="entry name" value="Fibulin_C"/>
    <property type="match status" value="1"/>
</dbReference>
<dbReference type="Pfam" id="PF12662">
    <property type="entry name" value="cEGF"/>
    <property type="match status" value="2"/>
</dbReference>
<dbReference type="GeneID" id="107074368"/>
<dbReference type="InterPro" id="IPR052235">
    <property type="entry name" value="Nephronectin_domain"/>
</dbReference>
<feature type="domain" description="EGF-like" evidence="14">
    <location>
        <begin position="1291"/>
        <end position="1332"/>
    </location>
</feature>
<keyword evidence="5 11" id="KW-0245">EGF-like domain</keyword>
<keyword evidence="8" id="KW-0106">Calcium</keyword>
<dbReference type="InterPro" id="IPR049883">
    <property type="entry name" value="NOTCH1_EGF-like"/>
</dbReference>
<keyword evidence="6" id="KW-0732">Signal</keyword>
<reference evidence="16" key="1">
    <citation type="submission" date="2025-08" db="UniProtKB">
        <authorList>
            <consortium name="RefSeq"/>
        </authorList>
    </citation>
    <scope>IDENTIFICATION</scope>
    <source>
        <tissue evidence="16">Whole body</tissue>
    </source>
</reference>
<evidence type="ECO:0000256" key="11">
    <source>
        <dbReference type="PROSITE-ProRule" id="PRU00076"/>
    </source>
</evidence>
<organism evidence="15 16">
    <name type="scientific">Polistes dominula</name>
    <name type="common">European paper wasp</name>
    <name type="synonym">Vespa dominula</name>
    <dbReference type="NCBI Taxonomy" id="743375"/>
    <lineage>
        <taxon>Eukaryota</taxon>
        <taxon>Metazoa</taxon>
        <taxon>Ecdysozoa</taxon>
        <taxon>Arthropoda</taxon>
        <taxon>Hexapoda</taxon>
        <taxon>Insecta</taxon>
        <taxon>Pterygota</taxon>
        <taxon>Neoptera</taxon>
        <taxon>Endopterygota</taxon>
        <taxon>Hymenoptera</taxon>
        <taxon>Apocrita</taxon>
        <taxon>Aculeata</taxon>
        <taxon>Vespoidea</taxon>
        <taxon>Vespidae</taxon>
        <taxon>Polistinae</taxon>
        <taxon>Polistini</taxon>
        <taxon>Polistes</taxon>
    </lineage>
</organism>
<evidence type="ECO:0000313" key="15">
    <source>
        <dbReference type="Proteomes" id="UP000694924"/>
    </source>
</evidence>
<dbReference type="Gene3D" id="2.10.25.10">
    <property type="entry name" value="Laminin"/>
    <property type="match status" value="23"/>
</dbReference>
<keyword evidence="7" id="KW-0677">Repeat</keyword>
<proteinExistence type="inferred from homology"/>
<evidence type="ECO:0000256" key="1">
    <source>
        <dbReference type="ARBA" id="ARBA00004498"/>
    </source>
</evidence>
<feature type="domain" description="EGF-like" evidence="14">
    <location>
        <begin position="1379"/>
        <end position="1419"/>
    </location>
</feature>
<feature type="domain" description="EGF-like" evidence="14">
    <location>
        <begin position="1333"/>
        <end position="1378"/>
    </location>
</feature>
<dbReference type="SMART" id="SM00181">
    <property type="entry name" value="EGF"/>
    <property type="match status" value="17"/>
</dbReference>
<keyword evidence="10" id="KW-0325">Glycoprotein</keyword>
<protein>
    <submittedName>
        <fullName evidence="16">Fibrillin-2-like</fullName>
    </submittedName>
</protein>
<evidence type="ECO:0000256" key="7">
    <source>
        <dbReference type="ARBA" id="ARBA00022737"/>
    </source>
</evidence>
<feature type="domain" description="EGF-like" evidence="14">
    <location>
        <begin position="1420"/>
        <end position="1462"/>
    </location>
</feature>
<dbReference type="Proteomes" id="UP000694924">
    <property type="component" value="Unplaced"/>
</dbReference>
<keyword evidence="15" id="KW-1185">Reference proteome</keyword>
<comment type="similarity">
    <text evidence="2">Belongs to the fibulin family.</text>
</comment>
<evidence type="ECO:0000256" key="6">
    <source>
        <dbReference type="ARBA" id="ARBA00022729"/>
    </source>
</evidence>
<dbReference type="RefSeq" id="XP_015191223.1">
    <property type="nucleotide sequence ID" value="XM_015335737.1"/>
</dbReference>
<dbReference type="InterPro" id="IPR026823">
    <property type="entry name" value="cEGF"/>
</dbReference>
<keyword evidence="9" id="KW-1015">Disulfide bond</keyword>
<dbReference type="SMART" id="SM00179">
    <property type="entry name" value="EGF_CA"/>
    <property type="match status" value="23"/>
</dbReference>
<dbReference type="PROSITE" id="PS00010">
    <property type="entry name" value="ASX_HYDROXYL"/>
    <property type="match status" value="5"/>
</dbReference>
<dbReference type="SUPFAM" id="SSF57196">
    <property type="entry name" value="EGF/Laminin"/>
    <property type="match status" value="2"/>
</dbReference>
<evidence type="ECO:0000256" key="8">
    <source>
        <dbReference type="ARBA" id="ARBA00022837"/>
    </source>
</evidence>
<keyword evidence="13" id="KW-0812">Transmembrane</keyword>
<feature type="domain" description="EGF-like" evidence="14">
    <location>
        <begin position="1071"/>
        <end position="1109"/>
    </location>
</feature>
<dbReference type="CDD" id="cd00054">
    <property type="entry name" value="EGF_CA"/>
    <property type="match status" value="5"/>
</dbReference>
<feature type="region of interest" description="Disordered" evidence="12">
    <location>
        <begin position="187"/>
        <end position="236"/>
    </location>
</feature>
<keyword evidence="13" id="KW-0472">Membrane</keyword>
<dbReference type="PROSITE" id="PS01186">
    <property type="entry name" value="EGF_2"/>
    <property type="match status" value="4"/>
</dbReference>
<dbReference type="InterPro" id="IPR055088">
    <property type="entry name" value="Fibulin_C"/>
</dbReference>
<evidence type="ECO:0000256" key="4">
    <source>
        <dbReference type="ARBA" id="ARBA00022530"/>
    </source>
</evidence>